<name>A0AAE9Z9S5_9GAMM</name>
<dbReference type="EMBL" id="CP059734">
    <property type="protein sequence ID" value="WDE09168.1"/>
    <property type="molecule type" value="Genomic_DNA"/>
</dbReference>
<evidence type="ECO:0000313" key="2">
    <source>
        <dbReference type="EMBL" id="WDE09168.1"/>
    </source>
</evidence>
<reference evidence="2 3" key="1">
    <citation type="journal article" date="2015" name="Genome Announc.">
        <title>Draft Genome Sequences of Marine Isolates of Thalassomonas viridans and Thalassomonas actiniarum.</title>
        <authorList>
            <person name="Olonade I."/>
            <person name="van Zyl L.J."/>
            <person name="Trindade M."/>
        </authorList>
    </citation>
    <scope>NUCLEOTIDE SEQUENCE [LARGE SCALE GENOMIC DNA]</scope>
    <source>
        <strain evidence="2 3">XOM25</strain>
    </source>
</reference>
<sequence length="285" mass="30115">MRFKLIVASLLITSATSIATPIDISNPGLDAQPLSDGAFIHNVQGWAVIDGSAGIYNPPESVIFGEGGSGSYGNTLFLNGDSLVTQTLNTNLTSDTDYKLIFEVGDRLDLSFPNYIVRIKAGGNTIFTAINPLIPNGGDFSSVTLNFSTGTTVPTGVPMVIELEVKGSGQALFDNFSLDAQTGTGHTSNSLGDWNHPSLGGTVYNANTVYQAPSDGFIIFTNGGTCKNHNFHLQLGDNPSPEAIVSRVQHYGSMMSPVKAGQYWHLLHVPSSGACSSIIGFIPLK</sequence>
<evidence type="ECO:0000256" key="1">
    <source>
        <dbReference type="SAM" id="SignalP"/>
    </source>
</evidence>
<accession>A0AAE9Z9S5</accession>
<dbReference type="RefSeq" id="WP_044839737.1">
    <property type="nucleotide sequence ID" value="NZ_CP059734.1"/>
</dbReference>
<keyword evidence="3" id="KW-1185">Reference proteome</keyword>
<proteinExistence type="predicted"/>
<feature type="chain" id="PRO_5042134691" description="PEP-CTERM protein-sorting domain-containing protein" evidence="1">
    <location>
        <begin position="20"/>
        <end position="285"/>
    </location>
</feature>
<dbReference type="KEGG" id="tvd:SG34_030865"/>
<evidence type="ECO:0008006" key="4">
    <source>
        <dbReference type="Google" id="ProtNLM"/>
    </source>
</evidence>
<gene>
    <name evidence="2" type="ORF">SG34_030865</name>
</gene>
<dbReference type="Pfam" id="PF22825">
    <property type="entry name" value="HpiC1-like"/>
    <property type="match status" value="1"/>
</dbReference>
<reference evidence="2 3" key="2">
    <citation type="journal article" date="2022" name="Mar. Drugs">
        <title>Bioassay-Guided Fractionation Leads to the Detection of Cholic Acid Generated by the Rare Thalassomonas sp.</title>
        <authorList>
            <person name="Pheiffer F."/>
            <person name="Schneider Y.K."/>
            <person name="Hansen E.H."/>
            <person name="Andersen J.H."/>
            <person name="Isaksson J."/>
            <person name="Busche T."/>
            <person name="R C."/>
            <person name="Kalinowski J."/>
            <person name="Zyl L.V."/>
            <person name="Trindade M."/>
        </authorList>
    </citation>
    <scope>NUCLEOTIDE SEQUENCE [LARGE SCALE GENOMIC DNA]</scope>
    <source>
        <strain evidence="2 3">XOM25</strain>
    </source>
</reference>
<dbReference type="Proteomes" id="UP000032352">
    <property type="component" value="Chromosome pTvir"/>
</dbReference>
<protein>
    <recommendedName>
        <fullName evidence="4">PEP-CTERM protein-sorting domain-containing protein</fullName>
    </recommendedName>
</protein>
<keyword evidence="1" id="KW-0732">Signal</keyword>
<dbReference type="InterPro" id="IPR054720">
    <property type="entry name" value="HpiC1"/>
</dbReference>
<dbReference type="AlphaFoldDB" id="A0AAE9Z9S5"/>
<feature type="signal peptide" evidence="1">
    <location>
        <begin position="1"/>
        <end position="19"/>
    </location>
</feature>
<evidence type="ECO:0000313" key="3">
    <source>
        <dbReference type="Proteomes" id="UP000032352"/>
    </source>
</evidence>
<organism evidence="2 3">
    <name type="scientific">Thalassomonas viridans</name>
    <dbReference type="NCBI Taxonomy" id="137584"/>
    <lineage>
        <taxon>Bacteria</taxon>
        <taxon>Pseudomonadati</taxon>
        <taxon>Pseudomonadota</taxon>
        <taxon>Gammaproteobacteria</taxon>
        <taxon>Alteromonadales</taxon>
        <taxon>Colwelliaceae</taxon>
        <taxon>Thalassomonas</taxon>
    </lineage>
</organism>